<accession>A0A820PZT3</accession>
<dbReference type="GO" id="GO:0048568">
    <property type="term" value="P:embryonic organ development"/>
    <property type="evidence" value="ECO:0007669"/>
    <property type="project" value="TreeGrafter"/>
</dbReference>
<dbReference type="PANTHER" id="PTHR11834">
    <property type="entry name" value="TRANSCRIPTIONAL ENHANCER FACTOR TEF RELATED"/>
    <property type="match status" value="1"/>
</dbReference>
<dbReference type="InterPro" id="IPR038096">
    <property type="entry name" value="TEA/ATTS_sf"/>
</dbReference>
<feature type="non-terminal residue" evidence="6">
    <location>
        <position position="48"/>
    </location>
</feature>
<dbReference type="Pfam" id="PF01285">
    <property type="entry name" value="TEA"/>
    <property type="match status" value="1"/>
</dbReference>
<comment type="caution">
    <text evidence="6">The sequence shown here is derived from an EMBL/GenBank/DDBJ whole genome shotgun (WGS) entry which is preliminary data.</text>
</comment>
<dbReference type="EMBL" id="CAJOAZ010027551">
    <property type="protein sequence ID" value="CAF4410641.1"/>
    <property type="molecule type" value="Genomic_DNA"/>
</dbReference>
<dbReference type="InterPro" id="IPR000818">
    <property type="entry name" value="TEA/ATTS_dom"/>
</dbReference>
<dbReference type="GO" id="GO:0000981">
    <property type="term" value="F:DNA-binding transcription factor activity, RNA polymerase II-specific"/>
    <property type="evidence" value="ECO:0007669"/>
    <property type="project" value="TreeGrafter"/>
</dbReference>
<dbReference type="AlphaFoldDB" id="A0A820PZT3"/>
<dbReference type="InterPro" id="IPR050937">
    <property type="entry name" value="TEC1_TEAD_TF"/>
</dbReference>
<evidence type="ECO:0000259" key="5">
    <source>
        <dbReference type="Pfam" id="PF01285"/>
    </source>
</evidence>
<evidence type="ECO:0000256" key="3">
    <source>
        <dbReference type="ARBA" id="ARBA00023163"/>
    </source>
</evidence>
<dbReference type="GO" id="GO:0000978">
    <property type="term" value="F:RNA polymerase II cis-regulatory region sequence-specific DNA binding"/>
    <property type="evidence" value="ECO:0007669"/>
    <property type="project" value="TreeGrafter"/>
</dbReference>
<dbReference type="Gene3D" id="6.10.20.40">
    <property type="entry name" value="TEA/ATTS domain"/>
    <property type="match status" value="1"/>
</dbReference>
<gene>
    <name evidence="6" type="ORF">OXD698_LOCUS52016</name>
</gene>
<dbReference type="GO" id="GO:0005667">
    <property type="term" value="C:transcription regulator complex"/>
    <property type="evidence" value="ECO:0007669"/>
    <property type="project" value="TreeGrafter"/>
</dbReference>
<feature type="domain" description="TEA" evidence="5">
    <location>
        <begin position="24"/>
        <end position="48"/>
    </location>
</feature>
<name>A0A820PZT3_9BILA</name>
<evidence type="ECO:0000256" key="4">
    <source>
        <dbReference type="ARBA" id="ARBA00023242"/>
    </source>
</evidence>
<sequence length="48" mass="5230">METTDVDTNALLTTTTNGIVDEAEGIWSADIEQSFLEALAIYPPCGRR</sequence>
<dbReference type="GO" id="GO:0005634">
    <property type="term" value="C:nucleus"/>
    <property type="evidence" value="ECO:0007669"/>
    <property type="project" value="UniProtKB-SubCell"/>
</dbReference>
<dbReference type="PANTHER" id="PTHR11834:SF0">
    <property type="entry name" value="PROTEIN SCALLOPED"/>
    <property type="match status" value="1"/>
</dbReference>
<comment type="subcellular location">
    <subcellularLocation>
        <location evidence="1">Nucleus</location>
    </subcellularLocation>
</comment>
<dbReference type="Proteomes" id="UP000663844">
    <property type="component" value="Unassembled WGS sequence"/>
</dbReference>
<keyword evidence="2" id="KW-0805">Transcription regulation</keyword>
<keyword evidence="3" id="KW-0804">Transcription</keyword>
<keyword evidence="4" id="KW-0539">Nucleus</keyword>
<evidence type="ECO:0000313" key="6">
    <source>
        <dbReference type="EMBL" id="CAF4410641.1"/>
    </source>
</evidence>
<organism evidence="6 7">
    <name type="scientific">Adineta steineri</name>
    <dbReference type="NCBI Taxonomy" id="433720"/>
    <lineage>
        <taxon>Eukaryota</taxon>
        <taxon>Metazoa</taxon>
        <taxon>Spiralia</taxon>
        <taxon>Gnathifera</taxon>
        <taxon>Rotifera</taxon>
        <taxon>Eurotatoria</taxon>
        <taxon>Bdelloidea</taxon>
        <taxon>Adinetida</taxon>
        <taxon>Adinetidae</taxon>
        <taxon>Adineta</taxon>
    </lineage>
</organism>
<proteinExistence type="predicted"/>
<evidence type="ECO:0000256" key="1">
    <source>
        <dbReference type="ARBA" id="ARBA00004123"/>
    </source>
</evidence>
<evidence type="ECO:0000313" key="7">
    <source>
        <dbReference type="Proteomes" id="UP000663844"/>
    </source>
</evidence>
<protein>
    <recommendedName>
        <fullName evidence="5">TEA domain-containing protein</fullName>
    </recommendedName>
</protein>
<dbReference type="GO" id="GO:0035329">
    <property type="term" value="P:hippo signaling"/>
    <property type="evidence" value="ECO:0007669"/>
    <property type="project" value="TreeGrafter"/>
</dbReference>
<reference evidence="6" key="1">
    <citation type="submission" date="2021-02" db="EMBL/GenBank/DDBJ databases">
        <authorList>
            <person name="Nowell W R."/>
        </authorList>
    </citation>
    <scope>NUCLEOTIDE SEQUENCE</scope>
</reference>
<evidence type="ECO:0000256" key="2">
    <source>
        <dbReference type="ARBA" id="ARBA00023015"/>
    </source>
</evidence>